<keyword evidence="1 3" id="KW-0547">Nucleotide-binding</keyword>
<feature type="compositionally biased region" description="Polar residues" evidence="4">
    <location>
        <begin position="235"/>
        <end position="244"/>
    </location>
</feature>
<dbReference type="GO" id="GO:0005737">
    <property type="term" value="C:cytoplasm"/>
    <property type="evidence" value="ECO:0007669"/>
    <property type="project" value="TreeGrafter"/>
</dbReference>
<evidence type="ECO:0000256" key="3">
    <source>
        <dbReference type="PROSITE-ProRule" id="PRU10141"/>
    </source>
</evidence>
<feature type="binding site" evidence="3">
    <location>
        <position position="365"/>
    </location>
    <ligand>
        <name>ATP</name>
        <dbReference type="ChEBI" id="CHEBI:30616"/>
    </ligand>
</feature>
<proteinExistence type="predicted"/>
<evidence type="ECO:0000313" key="6">
    <source>
        <dbReference type="EMBL" id="KAF3281997.1"/>
    </source>
</evidence>
<dbReference type="InterPro" id="IPR011009">
    <property type="entry name" value="Kinase-like_dom_sf"/>
</dbReference>
<dbReference type="PROSITE" id="PS00108">
    <property type="entry name" value="PROTEIN_KINASE_ST"/>
    <property type="match status" value="1"/>
</dbReference>
<evidence type="ECO:0000313" key="7">
    <source>
        <dbReference type="Proteomes" id="UP000474640"/>
    </source>
</evidence>
<gene>
    <name evidence="6" type="ORF">TWF970_001944</name>
</gene>
<keyword evidence="2 3" id="KW-0067">ATP-binding</keyword>
<feature type="domain" description="Protein kinase" evidence="5">
    <location>
        <begin position="332"/>
        <end position="674"/>
    </location>
</feature>
<dbReference type="Pfam" id="PF00069">
    <property type="entry name" value="Pkinase"/>
    <property type="match status" value="1"/>
</dbReference>
<sequence length="694" mass="75043">MATMEKDPIPPSSSTTANMSNINTNPPPLYRRISRPQNLHLEIINSPSIPSISQATMLQSDILKQNINMNSNNPSMICDHATTATSLNICSNSSSSHSDTSSRSSTPTRSTASSATTDDGSSIATPTLESASPIFPSPSSLSSYSSSSHPGFTFSSNSAAPADTATRLLLRDRYLDSLQRPIIVGTSTTSGSISSRGNSLDIPRTVYQDSKALVPVPQSPQKSLLEIFTPPETPTPSRSGSGNQKESKKIKLDKSVPPPKFHLGSQQQQNKKRDTTTTTTTEPLLSPLLLSADWSDMGGIDNRVTAHPATEENENEINGILQPLGAYELDDPKQPTKLGSGAWSNVYKGILHSKTTKKPLLIAVKRPLNTFSIPALKREATILSHIHKRVGSSKNGHNSIIPFHGFDVSTTSILMTALSGDNLEQFTTRCRNSLPRDTSNFNALKLPVVGITQWLFIAERLISAFAFLKSAGVIHGDVKPQNILTKLVDKSLFDGYNNGGGRYDWISEEEAMGLVEPIVADFSSSYVVDSAGNISDEEEAINAVTTIYCAPELLAAFLTPPTTPTKPTSSLSSPSAQLKSDPRPLPTFSSDHYGLCMTLLQCAIGSHPYSAAKMDIQRNIWVRQGDPMAFARADERGFRCRNGGAVDRLLRGCFGKTAEGRIGVEELVRRVEGLCGEWRGRKGEDAWVWGGRLG</sequence>
<dbReference type="Proteomes" id="UP000474640">
    <property type="component" value="Unassembled WGS sequence"/>
</dbReference>
<feature type="compositionally biased region" description="Polar residues" evidence="4">
    <location>
        <begin position="12"/>
        <end position="24"/>
    </location>
</feature>
<evidence type="ECO:0000256" key="2">
    <source>
        <dbReference type="ARBA" id="ARBA00022840"/>
    </source>
</evidence>
<dbReference type="GO" id="GO:0004674">
    <property type="term" value="F:protein serine/threonine kinase activity"/>
    <property type="evidence" value="ECO:0007669"/>
    <property type="project" value="TreeGrafter"/>
</dbReference>
<dbReference type="OrthoDB" id="626167at2759"/>
<organism evidence="6 7">
    <name type="scientific">Orbilia oligospora</name>
    <name type="common">Nematode-trapping fungus</name>
    <name type="synonym">Arthrobotrys oligospora</name>
    <dbReference type="NCBI Taxonomy" id="2813651"/>
    <lineage>
        <taxon>Eukaryota</taxon>
        <taxon>Fungi</taxon>
        <taxon>Dikarya</taxon>
        <taxon>Ascomycota</taxon>
        <taxon>Pezizomycotina</taxon>
        <taxon>Orbiliomycetes</taxon>
        <taxon>Orbiliales</taxon>
        <taxon>Orbiliaceae</taxon>
        <taxon>Orbilia</taxon>
    </lineage>
</organism>
<dbReference type="EMBL" id="JAABOJ010000014">
    <property type="protein sequence ID" value="KAF3281997.1"/>
    <property type="molecule type" value="Genomic_DNA"/>
</dbReference>
<dbReference type="InterPro" id="IPR000719">
    <property type="entry name" value="Prot_kinase_dom"/>
</dbReference>
<dbReference type="PROSITE" id="PS50011">
    <property type="entry name" value="PROTEIN_KINASE_DOM"/>
    <property type="match status" value="1"/>
</dbReference>
<dbReference type="InterPro" id="IPR008271">
    <property type="entry name" value="Ser/Thr_kinase_AS"/>
</dbReference>
<dbReference type="SUPFAM" id="SSF56112">
    <property type="entry name" value="Protein kinase-like (PK-like)"/>
    <property type="match status" value="1"/>
</dbReference>
<feature type="region of interest" description="Disordered" evidence="4">
    <location>
        <begin position="564"/>
        <end position="583"/>
    </location>
</feature>
<feature type="compositionally biased region" description="Low complexity" evidence="4">
    <location>
        <begin position="564"/>
        <end position="578"/>
    </location>
</feature>
<evidence type="ECO:0000256" key="4">
    <source>
        <dbReference type="SAM" id="MobiDB-lite"/>
    </source>
</evidence>
<reference evidence="6 7" key="1">
    <citation type="submission" date="2020-01" db="EMBL/GenBank/DDBJ databases">
        <authorList>
            <person name="Palmer J.M."/>
        </authorList>
    </citation>
    <scope>NUCLEOTIDE SEQUENCE [LARGE SCALE GENOMIC DNA]</scope>
    <source>
        <strain evidence="6 7">TWF970</strain>
    </source>
</reference>
<dbReference type="InterPro" id="IPR053235">
    <property type="entry name" value="Ser_Thr_kinase"/>
</dbReference>
<name>A0A7C8RIV4_ORBOL</name>
<accession>A0A7C8RIV4</accession>
<feature type="region of interest" description="Disordered" evidence="4">
    <location>
        <begin position="1"/>
        <end position="29"/>
    </location>
</feature>
<feature type="region of interest" description="Disordered" evidence="4">
    <location>
        <begin position="90"/>
        <end position="159"/>
    </location>
</feature>
<dbReference type="PROSITE" id="PS00107">
    <property type="entry name" value="PROTEIN_KINASE_ATP"/>
    <property type="match status" value="1"/>
</dbReference>
<dbReference type="InterPro" id="IPR017441">
    <property type="entry name" value="Protein_kinase_ATP_BS"/>
</dbReference>
<feature type="compositionally biased region" description="Basic and acidic residues" evidence="4">
    <location>
        <begin position="245"/>
        <end position="254"/>
    </location>
</feature>
<protein>
    <recommendedName>
        <fullName evidence="5">Protein kinase domain-containing protein</fullName>
    </recommendedName>
</protein>
<evidence type="ECO:0000259" key="5">
    <source>
        <dbReference type="PROSITE" id="PS50011"/>
    </source>
</evidence>
<dbReference type="GO" id="GO:0005524">
    <property type="term" value="F:ATP binding"/>
    <property type="evidence" value="ECO:0007669"/>
    <property type="project" value="UniProtKB-UniRule"/>
</dbReference>
<evidence type="ECO:0000256" key="1">
    <source>
        <dbReference type="ARBA" id="ARBA00022741"/>
    </source>
</evidence>
<dbReference type="PANTHER" id="PTHR24361">
    <property type="entry name" value="MITOGEN-ACTIVATED KINASE KINASE KINASE"/>
    <property type="match status" value="1"/>
</dbReference>
<dbReference type="AlphaFoldDB" id="A0A7C8RIV4"/>
<feature type="compositionally biased region" description="Low complexity" evidence="4">
    <location>
        <begin position="91"/>
        <end position="158"/>
    </location>
</feature>
<comment type="caution">
    <text evidence="6">The sequence shown here is derived from an EMBL/GenBank/DDBJ whole genome shotgun (WGS) entry which is preliminary data.</text>
</comment>
<dbReference type="Gene3D" id="1.10.510.10">
    <property type="entry name" value="Transferase(Phosphotransferase) domain 1"/>
    <property type="match status" value="1"/>
</dbReference>
<dbReference type="SMART" id="SM00220">
    <property type="entry name" value="S_TKc"/>
    <property type="match status" value="1"/>
</dbReference>
<feature type="region of interest" description="Disordered" evidence="4">
    <location>
        <begin position="214"/>
        <end position="284"/>
    </location>
</feature>